<sequence>MQNFYNNLAKNKQKITKAEAMRLAQLQLLYNKDITVDDIKRAGGLIPEGTSPSSGKKSESKTFAHPYYWAPFVLIGNGL</sequence>
<accession>A0A1Z4LK34</accession>
<dbReference type="AlphaFoldDB" id="A0A1Z4LK34"/>
<keyword evidence="3" id="KW-1185">Reference proteome</keyword>
<organism evidence="2 3">
    <name type="scientific">Calothrix parasitica NIES-267</name>
    <dbReference type="NCBI Taxonomy" id="1973488"/>
    <lineage>
        <taxon>Bacteria</taxon>
        <taxon>Bacillati</taxon>
        <taxon>Cyanobacteriota</taxon>
        <taxon>Cyanophyceae</taxon>
        <taxon>Nostocales</taxon>
        <taxon>Calotrichaceae</taxon>
        <taxon>Calothrix</taxon>
    </lineage>
</organism>
<dbReference type="OrthoDB" id="437421at2"/>
<dbReference type="Pfam" id="PF12770">
    <property type="entry name" value="CHAT"/>
    <property type="match status" value="1"/>
</dbReference>
<dbReference type="Proteomes" id="UP000218418">
    <property type="component" value="Chromosome"/>
</dbReference>
<dbReference type="InterPro" id="IPR024983">
    <property type="entry name" value="CHAT_dom"/>
</dbReference>
<name>A0A1Z4LK34_9CYAN</name>
<evidence type="ECO:0000313" key="3">
    <source>
        <dbReference type="Proteomes" id="UP000218418"/>
    </source>
</evidence>
<proteinExistence type="predicted"/>
<dbReference type="EMBL" id="AP018227">
    <property type="protein sequence ID" value="BAY81596.1"/>
    <property type="molecule type" value="Genomic_DNA"/>
</dbReference>
<gene>
    <name evidence="2" type="ORF">NIES267_10730</name>
</gene>
<feature type="domain" description="CHAT" evidence="1">
    <location>
        <begin position="1"/>
        <end position="77"/>
    </location>
</feature>
<reference evidence="2 3" key="1">
    <citation type="submission" date="2017-06" db="EMBL/GenBank/DDBJ databases">
        <title>Genome sequencing of cyanobaciteial culture collection at National Institute for Environmental Studies (NIES).</title>
        <authorList>
            <person name="Hirose Y."/>
            <person name="Shimura Y."/>
            <person name="Fujisawa T."/>
            <person name="Nakamura Y."/>
            <person name="Kawachi M."/>
        </authorList>
    </citation>
    <scope>NUCLEOTIDE SEQUENCE [LARGE SCALE GENOMIC DNA]</scope>
    <source>
        <strain evidence="2 3">NIES-267</strain>
    </source>
</reference>
<protein>
    <recommendedName>
        <fullName evidence="1">CHAT domain-containing protein</fullName>
    </recommendedName>
</protein>
<evidence type="ECO:0000313" key="2">
    <source>
        <dbReference type="EMBL" id="BAY81596.1"/>
    </source>
</evidence>
<evidence type="ECO:0000259" key="1">
    <source>
        <dbReference type="Pfam" id="PF12770"/>
    </source>
</evidence>